<gene>
    <name evidence="8" type="ORF">PXEA_LOCUS34887</name>
</gene>
<evidence type="ECO:0000256" key="4">
    <source>
        <dbReference type="ARBA" id="ARBA00023128"/>
    </source>
</evidence>
<evidence type="ECO:0000313" key="9">
    <source>
        <dbReference type="Proteomes" id="UP000784294"/>
    </source>
</evidence>
<evidence type="ECO:0000256" key="5">
    <source>
        <dbReference type="ARBA" id="ARBA00023274"/>
    </source>
</evidence>
<feature type="domain" description="Ribosomal protein/NADH dehydrogenase" evidence="7">
    <location>
        <begin position="18"/>
        <end position="54"/>
    </location>
</feature>
<keyword evidence="5" id="KW-0687">Ribonucleoprotein</keyword>
<evidence type="ECO:0000256" key="2">
    <source>
        <dbReference type="ARBA" id="ARBA00006073"/>
    </source>
</evidence>
<dbReference type="PANTHER" id="PTHR21396">
    <property type="entry name" value="39S RIBOSOMAL PROTEIN L43"/>
    <property type="match status" value="1"/>
</dbReference>
<dbReference type="GO" id="GO:0003735">
    <property type="term" value="F:structural constituent of ribosome"/>
    <property type="evidence" value="ECO:0007669"/>
    <property type="project" value="InterPro"/>
</dbReference>
<dbReference type="Gene3D" id="3.40.30.10">
    <property type="entry name" value="Glutaredoxin"/>
    <property type="match status" value="1"/>
</dbReference>
<reference evidence="8" key="1">
    <citation type="submission" date="2018-11" db="EMBL/GenBank/DDBJ databases">
        <authorList>
            <consortium name="Pathogen Informatics"/>
        </authorList>
    </citation>
    <scope>NUCLEOTIDE SEQUENCE</scope>
</reference>
<accession>A0A3S5CV81</accession>
<keyword evidence="9" id="KW-1185">Reference proteome</keyword>
<dbReference type="PANTHER" id="PTHR21396:SF2">
    <property type="entry name" value="LARGE RIBOSOMAL SUBUNIT PROTEIN ML43"/>
    <property type="match status" value="1"/>
</dbReference>
<keyword evidence="3" id="KW-0689">Ribosomal protein</keyword>
<dbReference type="OrthoDB" id="88at2759"/>
<organism evidence="8 9">
    <name type="scientific">Protopolystoma xenopodis</name>
    <dbReference type="NCBI Taxonomy" id="117903"/>
    <lineage>
        <taxon>Eukaryota</taxon>
        <taxon>Metazoa</taxon>
        <taxon>Spiralia</taxon>
        <taxon>Lophotrochozoa</taxon>
        <taxon>Platyhelminthes</taxon>
        <taxon>Monogenea</taxon>
        <taxon>Polyopisthocotylea</taxon>
        <taxon>Polystomatidea</taxon>
        <taxon>Polystomatidae</taxon>
        <taxon>Protopolystoma</taxon>
    </lineage>
</organism>
<keyword evidence="4" id="KW-0496">Mitochondrion</keyword>
<evidence type="ECO:0000256" key="6">
    <source>
        <dbReference type="ARBA" id="ARBA00035188"/>
    </source>
</evidence>
<dbReference type="GO" id="GO:0032543">
    <property type="term" value="P:mitochondrial translation"/>
    <property type="evidence" value="ECO:0007669"/>
    <property type="project" value="InterPro"/>
</dbReference>
<dbReference type="InterPro" id="IPR036249">
    <property type="entry name" value="Thioredoxin-like_sf"/>
</dbReference>
<name>A0A3S5CV81_9PLAT</name>
<dbReference type="Pfam" id="PF05047">
    <property type="entry name" value="L51_S25_CI-B8"/>
    <property type="match status" value="1"/>
</dbReference>
<dbReference type="SUPFAM" id="SSF52833">
    <property type="entry name" value="Thioredoxin-like"/>
    <property type="match status" value="1"/>
</dbReference>
<dbReference type="Proteomes" id="UP000784294">
    <property type="component" value="Unassembled WGS sequence"/>
</dbReference>
<sequence>MQRLTLKFCKSRSDNKGMRDFIEEGLVDFARKNPGTVVYVKPRRHRAPLIVAEYCMCKLSIIYFDSKWKYSIRSSSKNGEGRACFLD</sequence>
<evidence type="ECO:0000259" key="7">
    <source>
        <dbReference type="Pfam" id="PF05047"/>
    </source>
</evidence>
<comment type="subcellular location">
    <subcellularLocation>
        <location evidence="1">Mitochondrion</location>
    </subcellularLocation>
</comment>
<comment type="caution">
    <text evidence="8">The sequence shown here is derived from an EMBL/GenBank/DDBJ whole genome shotgun (WGS) entry which is preliminary data.</text>
</comment>
<proteinExistence type="inferred from homology"/>
<dbReference type="InterPro" id="IPR007741">
    <property type="entry name" value="Ribosomal_mL43/mS25/NADH_DH"/>
</dbReference>
<evidence type="ECO:0000256" key="3">
    <source>
        <dbReference type="ARBA" id="ARBA00022980"/>
    </source>
</evidence>
<dbReference type="InterPro" id="IPR039927">
    <property type="entry name" value="Ribosomal_mL43"/>
</dbReference>
<dbReference type="EMBL" id="CAAALY010269378">
    <property type="protein sequence ID" value="VEL41447.1"/>
    <property type="molecule type" value="Genomic_DNA"/>
</dbReference>
<dbReference type="AlphaFoldDB" id="A0A3S5CV81"/>
<protein>
    <recommendedName>
        <fullName evidence="6">Large ribosomal subunit protein mL43</fullName>
    </recommendedName>
</protein>
<dbReference type="GO" id="GO:0005762">
    <property type="term" value="C:mitochondrial large ribosomal subunit"/>
    <property type="evidence" value="ECO:0007669"/>
    <property type="project" value="TreeGrafter"/>
</dbReference>
<comment type="similarity">
    <text evidence="2">Belongs to the mitochondrion-specific ribosomal protein mL43 family.</text>
</comment>
<evidence type="ECO:0000313" key="8">
    <source>
        <dbReference type="EMBL" id="VEL41447.1"/>
    </source>
</evidence>
<evidence type="ECO:0000256" key="1">
    <source>
        <dbReference type="ARBA" id="ARBA00004173"/>
    </source>
</evidence>